<dbReference type="InterPro" id="IPR058533">
    <property type="entry name" value="Cation_efflux_TM"/>
</dbReference>
<evidence type="ECO:0000259" key="9">
    <source>
        <dbReference type="Pfam" id="PF16916"/>
    </source>
</evidence>
<dbReference type="InterPro" id="IPR050291">
    <property type="entry name" value="CDF_Transporter"/>
</dbReference>
<keyword evidence="11" id="KW-1185">Reference proteome</keyword>
<dbReference type="EMBL" id="CP053073">
    <property type="protein sequence ID" value="QJR14173.1"/>
    <property type="molecule type" value="Genomic_DNA"/>
</dbReference>
<dbReference type="GO" id="GO:0006882">
    <property type="term" value="P:intracellular zinc ion homeostasis"/>
    <property type="evidence" value="ECO:0007669"/>
    <property type="project" value="TreeGrafter"/>
</dbReference>
<dbReference type="SUPFAM" id="SSF161111">
    <property type="entry name" value="Cation efflux protein transmembrane domain-like"/>
    <property type="match status" value="1"/>
</dbReference>
<organism evidence="10 11">
    <name type="scientific">Usitatibacter palustris</name>
    <dbReference type="NCBI Taxonomy" id="2732487"/>
    <lineage>
        <taxon>Bacteria</taxon>
        <taxon>Pseudomonadati</taxon>
        <taxon>Pseudomonadota</taxon>
        <taxon>Betaproteobacteria</taxon>
        <taxon>Nitrosomonadales</taxon>
        <taxon>Usitatibacteraceae</taxon>
        <taxon>Usitatibacter</taxon>
    </lineage>
</organism>
<feature type="transmembrane region" description="Helical" evidence="7">
    <location>
        <begin position="7"/>
        <end position="29"/>
    </location>
</feature>
<evidence type="ECO:0000256" key="1">
    <source>
        <dbReference type="ARBA" id="ARBA00004141"/>
    </source>
</evidence>
<dbReference type="GO" id="GO:0015341">
    <property type="term" value="F:zinc efflux antiporter activity"/>
    <property type="evidence" value="ECO:0007669"/>
    <property type="project" value="TreeGrafter"/>
</dbReference>
<dbReference type="Proteomes" id="UP000503096">
    <property type="component" value="Chromosome"/>
</dbReference>
<reference evidence="10 11" key="1">
    <citation type="submission" date="2020-04" db="EMBL/GenBank/DDBJ databases">
        <title>Usitatibacter rugosus gen. nov., sp. nov. and Usitatibacter palustris sp. nov., novel members of Usitatibacteraceae fam. nov. within the order Nitrosomonadales isolated from soil.</title>
        <authorList>
            <person name="Huber K.J."/>
            <person name="Neumann-Schaal M."/>
            <person name="Geppert A."/>
            <person name="Luckner M."/>
            <person name="Wanner G."/>
            <person name="Overmann J."/>
        </authorList>
    </citation>
    <scope>NUCLEOTIDE SEQUENCE [LARGE SCALE GENOMIC DNA]</scope>
    <source>
        <strain evidence="10 11">Swamp67</strain>
    </source>
</reference>
<name>A0A6M4H689_9PROT</name>
<feature type="domain" description="Cation efflux protein cytoplasmic" evidence="9">
    <location>
        <begin position="206"/>
        <end position="283"/>
    </location>
</feature>
<dbReference type="GO" id="GO:0005886">
    <property type="term" value="C:plasma membrane"/>
    <property type="evidence" value="ECO:0007669"/>
    <property type="project" value="TreeGrafter"/>
</dbReference>
<feature type="transmembrane region" description="Helical" evidence="7">
    <location>
        <begin position="177"/>
        <end position="194"/>
    </location>
</feature>
<dbReference type="SUPFAM" id="SSF160240">
    <property type="entry name" value="Cation efflux protein cytoplasmic domain-like"/>
    <property type="match status" value="1"/>
</dbReference>
<dbReference type="KEGG" id="upl:DSM104440_00966"/>
<dbReference type="GO" id="GO:0015093">
    <property type="term" value="F:ferrous iron transmembrane transporter activity"/>
    <property type="evidence" value="ECO:0007669"/>
    <property type="project" value="TreeGrafter"/>
</dbReference>
<dbReference type="GO" id="GO:0015086">
    <property type="term" value="F:cadmium ion transmembrane transporter activity"/>
    <property type="evidence" value="ECO:0007669"/>
    <property type="project" value="TreeGrafter"/>
</dbReference>
<dbReference type="RefSeq" id="WP_171160958.1">
    <property type="nucleotide sequence ID" value="NZ_CP053073.1"/>
</dbReference>
<keyword evidence="4 7" id="KW-0812">Transmembrane</keyword>
<dbReference type="InterPro" id="IPR027470">
    <property type="entry name" value="Cation_efflux_CTD"/>
</dbReference>
<dbReference type="Gene3D" id="3.30.70.1350">
    <property type="entry name" value="Cation efflux protein, cytoplasmic domain"/>
    <property type="match status" value="1"/>
</dbReference>
<keyword evidence="5 7" id="KW-1133">Transmembrane helix</keyword>
<keyword evidence="3" id="KW-0813">Transport</keyword>
<dbReference type="Pfam" id="PF16916">
    <property type="entry name" value="ZT_dimer"/>
    <property type="match status" value="1"/>
</dbReference>
<evidence type="ECO:0000256" key="2">
    <source>
        <dbReference type="ARBA" id="ARBA00008114"/>
    </source>
</evidence>
<comment type="similarity">
    <text evidence="2">Belongs to the cation diffusion facilitator (CDF) transporter (TC 2.A.4) family.</text>
</comment>
<evidence type="ECO:0000256" key="7">
    <source>
        <dbReference type="SAM" id="Phobius"/>
    </source>
</evidence>
<evidence type="ECO:0000256" key="6">
    <source>
        <dbReference type="ARBA" id="ARBA00023136"/>
    </source>
</evidence>
<feature type="transmembrane region" description="Helical" evidence="7">
    <location>
        <begin position="109"/>
        <end position="131"/>
    </location>
</feature>
<comment type="subcellular location">
    <subcellularLocation>
        <location evidence="1">Membrane</location>
        <topology evidence="1">Multi-pass membrane protein</topology>
    </subcellularLocation>
</comment>
<dbReference type="Gene3D" id="1.20.1510.10">
    <property type="entry name" value="Cation efflux protein transmembrane domain"/>
    <property type="match status" value="1"/>
</dbReference>
<dbReference type="Pfam" id="PF01545">
    <property type="entry name" value="Cation_efflux"/>
    <property type="match status" value="1"/>
</dbReference>
<feature type="transmembrane region" description="Helical" evidence="7">
    <location>
        <begin position="80"/>
        <end position="97"/>
    </location>
</feature>
<proteinExistence type="inferred from homology"/>
<evidence type="ECO:0000256" key="4">
    <source>
        <dbReference type="ARBA" id="ARBA00022692"/>
    </source>
</evidence>
<evidence type="ECO:0000313" key="11">
    <source>
        <dbReference type="Proteomes" id="UP000503096"/>
    </source>
</evidence>
<feature type="transmembrane region" description="Helical" evidence="7">
    <location>
        <begin position="41"/>
        <end position="59"/>
    </location>
</feature>
<evidence type="ECO:0000313" key="10">
    <source>
        <dbReference type="EMBL" id="QJR14173.1"/>
    </source>
</evidence>
<evidence type="ECO:0000256" key="3">
    <source>
        <dbReference type="ARBA" id="ARBA00022448"/>
    </source>
</evidence>
<dbReference type="AlphaFoldDB" id="A0A6M4H689"/>
<dbReference type="FunCoup" id="A0A6M4H689">
    <property type="interactions" value="341"/>
</dbReference>
<dbReference type="PANTHER" id="PTHR43840">
    <property type="entry name" value="MITOCHONDRIAL METAL TRANSPORTER 1-RELATED"/>
    <property type="match status" value="1"/>
</dbReference>
<dbReference type="PANTHER" id="PTHR43840:SF15">
    <property type="entry name" value="MITOCHONDRIAL METAL TRANSPORTER 1-RELATED"/>
    <property type="match status" value="1"/>
</dbReference>
<evidence type="ECO:0000256" key="5">
    <source>
        <dbReference type="ARBA" id="ARBA00022989"/>
    </source>
</evidence>
<protein>
    <submittedName>
        <fullName evidence="10">Ferrous-iron efflux pump FieF</fullName>
    </submittedName>
</protein>
<dbReference type="InParanoid" id="A0A6M4H689"/>
<dbReference type="InterPro" id="IPR027469">
    <property type="entry name" value="Cation_efflux_TMD_sf"/>
</dbReference>
<feature type="domain" description="Cation efflux protein transmembrane" evidence="8">
    <location>
        <begin position="10"/>
        <end position="202"/>
    </location>
</feature>
<accession>A0A6M4H689</accession>
<feature type="transmembrane region" description="Helical" evidence="7">
    <location>
        <begin position="152"/>
        <end position="171"/>
    </location>
</feature>
<evidence type="ECO:0000259" key="8">
    <source>
        <dbReference type="Pfam" id="PF01545"/>
    </source>
</evidence>
<gene>
    <name evidence="10" type="primary">fieF_1</name>
    <name evidence="10" type="ORF">DSM104440_00966</name>
</gene>
<sequence length="294" mass="31406">MKSATFYAGLSVATSVVTIALKFAAYYVTGSVGLLSDAIEGFVNLAAALAALGALTYAAREPDPEHNFGHEKAEYFSSGLEGALIFLAAGVIAWTAVPRLLHPVALEQVGMGIAFSIAATLANAACAAAMLRAARAHRSIALEADARHLLTDVWTTVGVVVGVLAVKVTGWLILDPLIAIVVAVHILWTGVHLVRRSFDGLMDRALPEADIARIRTELEALKARGCDYHALRTRQAGSRGFVDVHVLVPGAMSVQEGHDLVEHFEQEVRKAVAHVEVLVHLEPLEDPRSWDDNG</sequence>
<keyword evidence="6 7" id="KW-0472">Membrane</keyword>
<dbReference type="InterPro" id="IPR002524">
    <property type="entry name" value="Cation_efflux"/>
</dbReference>
<dbReference type="NCBIfam" id="TIGR01297">
    <property type="entry name" value="CDF"/>
    <property type="match status" value="1"/>
</dbReference>
<dbReference type="InterPro" id="IPR036837">
    <property type="entry name" value="Cation_efflux_CTD_sf"/>
</dbReference>